<evidence type="ECO:0000256" key="6">
    <source>
        <dbReference type="HAMAP-Rule" id="MF_01676"/>
    </source>
</evidence>
<dbReference type="Pfam" id="PF02627">
    <property type="entry name" value="CMD"/>
    <property type="match status" value="1"/>
</dbReference>
<comment type="caution">
    <text evidence="8">The sequence shown here is derived from an EMBL/GenBank/DDBJ whole genome shotgun (WGS) entry which is preliminary data.</text>
</comment>
<dbReference type="GO" id="GO:0032843">
    <property type="term" value="F:hydroperoxide reductase activity"/>
    <property type="evidence" value="ECO:0007669"/>
    <property type="project" value="InterPro"/>
</dbReference>
<evidence type="ECO:0000256" key="5">
    <source>
        <dbReference type="ARBA" id="ARBA00023284"/>
    </source>
</evidence>
<dbReference type="PANTHER" id="PTHR33930:SF7">
    <property type="entry name" value="ALKYL HYDROPEROXIDE REDUCTASE AHPD"/>
    <property type="match status" value="1"/>
</dbReference>
<dbReference type="InterPro" id="IPR004675">
    <property type="entry name" value="AhpD_core"/>
</dbReference>
<comment type="catalytic activity">
    <reaction evidence="6">
        <text>N(6)-[(R)-dihydrolipoyl]-L-lysyl-[lipoyl-carrier protein] + a hydroperoxide = N(6)-[(R)-lipoyl]-L-lysyl-[lipoyl-carrier protein] + an alcohol + H2O</text>
        <dbReference type="Rhea" id="RHEA:62636"/>
        <dbReference type="Rhea" id="RHEA-COMP:10502"/>
        <dbReference type="Rhea" id="RHEA-COMP:16355"/>
        <dbReference type="ChEBI" id="CHEBI:15377"/>
        <dbReference type="ChEBI" id="CHEBI:30879"/>
        <dbReference type="ChEBI" id="CHEBI:35924"/>
        <dbReference type="ChEBI" id="CHEBI:83099"/>
        <dbReference type="ChEBI" id="CHEBI:83100"/>
        <dbReference type="EC" id="1.11.1.28"/>
    </reaction>
</comment>
<dbReference type="InterPro" id="IPR029032">
    <property type="entry name" value="AhpD-like"/>
</dbReference>
<keyword evidence="9" id="KW-1185">Reference proteome</keyword>
<keyword evidence="4 6" id="KW-1015">Disulfide bond</keyword>
<dbReference type="PANTHER" id="PTHR33930">
    <property type="entry name" value="ALKYL HYDROPEROXIDE REDUCTASE AHPD"/>
    <property type="match status" value="1"/>
</dbReference>
<evidence type="ECO:0000256" key="1">
    <source>
        <dbReference type="ARBA" id="ARBA00022559"/>
    </source>
</evidence>
<dbReference type="GO" id="GO:0045454">
    <property type="term" value="P:cell redox homeostasis"/>
    <property type="evidence" value="ECO:0007669"/>
    <property type="project" value="TreeGrafter"/>
</dbReference>
<evidence type="ECO:0000256" key="2">
    <source>
        <dbReference type="ARBA" id="ARBA00022862"/>
    </source>
</evidence>
<keyword evidence="1 6" id="KW-0575">Peroxidase</keyword>
<feature type="domain" description="Carboxymuconolactone decarboxylase-like" evidence="7">
    <location>
        <begin position="94"/>
        <end position="175"/>
    </location>
</feature>
<evidence type="ECO:0000313" key="9">
    <source>
        <dbReference type="Proteomes" id="UP000321201"/>
    </source>
</evidence>
<name>A0A5C7EFL4_9PROT</name>
<dbReference type="NCBIfam" id="TIGR00777">
    <property type="entry name" value="ahpD"/>
    <property type="match status" value="1"/>
</dbReference>
<comment type="similarity">
    <text evidence="6">Belongs to the AhpD family.</text>
</comment>
<keyword evidence="5 6" id="KW-0676">Redox-active center</keyword>
<dbReference type="NCBIfam" id="TIGR00778">
    <property type="entry name" value="ahpD_dom"/>
    <property type="match status" value="1"/>
</dbReference>
<dbReference type="GO" id="GO:0051920">
    <property type="term" value="F:peroxiredoxin activity"/>
    <property type="evidence" value="ECO:0007669"/>
    <property type="project" value="InterPro"/>
</dbReference>
<feature type="disulfide bond" evidence="6">
    <location>
        <begin position="131"/>
        <end position="134"/>
    </location>
</feature>
<dbReference type="InterPro" id="IPR003779">
    <property type="entry name" value="CMD-like"/>
</dbReference>
<evidence type="ECO:0000256" key="4">
    <source>
        <dbReference type="ARBA" id="ARBA00023157"/>
    </source>
</evidence>
<dbReference type="Proteomes" id="UP000321201">
    <property type="component" value="Unassembled WGS sequence"/>
</dbReference>
<feature type="disulfide bond" description="Interchain (with AhpC); in linked form" evidence="6">
    <location>
        <position position="134"/>
    </location>
</feature>
<evidence type="ECO:0000256" key="3">
    <source>
        <dbReference type="ARBA" id="ARBA00023002"/>
    </source>
</evidence>
<sequence>MTLQTLKERLPDYAKDLKLNLGTLVNETVLTEAQKAGAFIATAIASREPRLIEAVTAEFASTLTAPQLAAAQAAAAIMGMNNVYYRFLHLVENPEYGSLPARLRMNVIATHGIARETFELWCLAVSAVNGCGSCIVAHERVVRAAGLTPEQVQAAVRIAAAVHAVAVVLQAEAALSRAALVQAA</sequence>
<dbReference type="GO" id="GO:0006979">
    <property type="term" value="P:response to oxidative stress"/>
    <property type="evidence" value="ECO:0007669"/>
    <property type="project" value="InterPro"/>
</dbReference>
<dbReference type="EMBL" id="VPFL01000024">
    <property type="protein sequence ID" value="TXF10687.1"/>
    <property type="molecule type" value="Genomic_DNA"/>
</dbReference>
<dbReference type="InParanoid" id="A0A5C7EFL4"/>
<dbReference type="HAMAP" id="MF_01676">
    <property type="entry name" value="AhpD"/>
    <property type="match status" value="1"/>
</dbReference>
<feature type="active site" description="Proton donor" evidence="6">
    <location>
        <position position="131"/>
    </location>
</feature>
<feature type="active site" description="Cysteine sulfenic acid (-SOH) intermediate" evidence="6">
    <location>
        <position position="134"/>
    </location>
</feature>
<protein>
    <recommendedName>
        <fullName evidence="6">Alkyl hydroperoxide reductase AhpD</fullName>
        <ecNumber evidence="6">1.11.1.28</ecNumber>
    </recommendedName>
    <alternativeName>
        <fullName evidence="6">Alkylhydroperoxidase AhpD</fullName>
    </alternativeName>
</protein>
<dbReference type="Gene3D" id="1.20.1290.10">
    <property type="entry name" value="AhpD-like"/>
    <property type="match status" value="1"/>
</dbReference>
<evidence type="ECO:0000259" key="7">
    <source>
        <dbReference type="Pfam" id="PF02627"/>
    </source>
</evidence>
<reference evidence="8 9" key="1">
    <citation type="submission" date="2019-08" db="EMBL/GenBank/DDBJ databases">
        <title>Pelomicrobium methylotrophicum gen. nov., sp. nov. a moderately thermophilic, facultatively anaerobic, lithoautotrophic and methylotrophic bacterium isolated from a terrestrial mud volcano.</title>
        <authorList>
            <person name="Slobodkina G.B."/>
            <person name="Merkel A.Y."/>
            <person name="Slobodkin A.I."/>
        </authorList>
    </citation>
    <scope>NUCLEOTIDE SEQUENCE [LARGE SCALE GENOMIC DNA]</scope>
    <source>
        <strain evidence="8 9">SM250</strain>
    </source>
</reference>
<keyword evidence="3 6" id="KW-0560">Oxidoreductase</keyword>
<accession>A0A5C7EFL4</accession>
<dbReference type="RefSeq" id="WP_147800860.1">
    <property type="nucleotide sequence ID" value="NZ_VPFL01000024.1"/>
</dbReference>
<keyword evidence="2 6" id="KW-0049">Antioxidant</keyword>
<gene>
    <name evidence="6" type="primary">ahpD</name>
    <name evidence="8" type="ORF">FR698_14015</name>
</gene>
<dbReference type="InterPro" id="IPR004674">
    <property type="entry name" value="AhpD"/>
</dbReference>
<proteinExistence type="inferred from homology"/>
<organism evidence="8 9">
    <name type="scientific">Pelomicrobium methylotrophicum</name>
    <dbReference type="NCBI Taxonomy" id="2602750"/>
    <lineage>
        <taxon>Bacteria</taxon>
        <taxon>Pseudomonadati</taxon>
        <taxon>Pseudomonadota</taxon>
        <taxon>Hydrogenophilia</taxon>
        <taxon>Hydrogenophilia incertae sedis</taxon>
        <taxon>Pelomicrobium</taxon>
    </lineage>
</organism>
<dbReference type="SUPFAM" id="SSF69118">
    <property type="entry name" value="AhpD-like"/>
    <property type="match status" value="1"/>
</dbReference>
<dbReference type="AlphaFoldDB" id="A0A5C7EFL4"/>
<comment type="function">
    <text evidence="6">Antioxidant protein with alkyl hydroperoxidase activity. Required for the reduction of the AhpC active site cysteine residues and for the regeneration of the AhpC enzyme activity.</text>
</comment>
<dbReference type="EC" id="1.11.1.28" evidence="6"/>
<dbReference type="GO" id="GO:0015036">
    <property type="term" value="F:disulfide oxidoreductase activity"/>
    <property type="evidence" value="ECO:0007669"/>
    <property type="project" value="TreeGrafter"/>
</dbReference>
<dbReference type="OrthoDB" id="9801997at2"/>
<evidence type="ECO:0000313" key="8">
    <source>
        <dbReference type="EMBL" id="TXF10687.1"/>
    </source>
</evidence>